<reference evidence="1 2" key="1">
    <citation type="journal article" date="2010" name="Nature">
        <title>Genome sequencing and analysis of the model grass Brachypodium distachyon.</title>
        <authorList>
            <consortium name="International Brachypodium Initiative"/>
        </authorList>
    </citation>
    <scope>NUCLEOTIDE SEQUENCE [LARGE SCALE GENOMIC DNA]</scope>
    <source>
        <strain evidence="1 2">Bd21</strain>
    </source>
</reference>
<protein>
    <submittedName>
        <fullName evidence="1 2">Uncharacterized protein</fullName>
    </submittedName>
</protein>
<name>A0A0Q3I4S2_BRADI</name>
<dbReference type="InParanoid" id="A0A0Q3I4S2"/>
<dbReference type="EMBL" id="CM000882">
    <property type="protein sequence ID" value="KQJ95611.1"/>
    <property type="molecule type" value="Genomic_DNA"/>
</dbReference>
<accession>A0A0Q3I4S2</accession>
<dbReference type="Gramene" id="KQJ95611">
    <property type="protein sequence ID" value="KQJ95611"/>
    <property type="gene ID" value="BRADI_3g18135v3"/>
</dbReference>
<dbReference type="EnsemblPlants" id="KQJ95611">
    <property type="protein sequence ID" value="KQJ95611"/>
    <property type="gene ID" value="BRADI_3g18135v3"/>
</dbReference>
<proteinExistence type="predicted"/>
<evidence type="ECO:0000313" key="3">
    <source>
        <dbReference type="Proteomes" id="UP000008810"/>
    </source>
</evidence>
<sequence>MAEHSNITPFDVWLASILSDHSSTLEHLSALFSYRKQVPPSIDQPKKEISRRLCSLNELQFQDHTMFKRYENVVHAVRRAAWMENVLYLFPGWLITRN</sequence>
<keyword evidence="3" id="KW-1185">Reference proteome</keyword>
<evidence type="ECO:0000313" key="2">
    <source>
        <dbReference type="EnsemblPlants" id="KQJ95611"/>
    </source>
</evidence>
<organism evidence="1">
    <name type="scientific">Brachypodium distachyon</name>
    <name type="common">Purple false brome</name>
    <name type="synonym">Trachynia distachya</name>
    <dbReference type="NCBI Taxonomy" id="15368"/>
    <lineage>
        <taxon>Eukaryota</taxon>
        <taxon>Viridiplantae</taxon>
        <taxon>Streptophyta</taxon>
        <taxon>Embryophyta</taxon>
        <taxon>Tracheophyta</taxon>
        <taxon>Spermatophyta</taxon>
        <taxon>Magnoliopsida</taxon>
        <taxon>Liliopsida</taxon>
        <taxon>Poales</taxon>
        <taxon>Poaceae</taxon>
        <taxon>BOP clade</taxon>
        <taxon>Pooideae</taxon>
        <taxon>Stipodae</taxon>
        <taxon>Brachypodieae</taxon>
        <taxon>Brachypodium</taxon>
    </lineage>
</organism>
<dbReference type="Proteomes" id="UP000008810">
    <property type="component" value="Chromosome 3"/>
</dbReference>
<reference evidence="2" key="3">
    <citation type="submission" date="2018-08" db="UniProtKB">
        <authorList>
            <consortium name="EnsemblPlants"/>
        </authorList>
    </citation>
    <scope>IDENTIFICATION</scope>
    <source>
        <strain evidence="2">cv. Bd21</strain>
    </source>
</reference>
<reference evidence="1" key="2">
    <citation type="submission" date="2017-06" db="EMBL/GenBank/DDBJ databases">
        <title>WGS assembly of Brachypodium distachyon.</title>
        <authorList>
            <consortium name="The International Brachypodium Initiative"/>
            <person name="Lucas S."/>
            <person name="Harmon-Smith M."/>
            <person name="Lail K."/>
            <person name="Tice H."/>
            <person name="Grimwood J."/>
            <person name="Bruce D."/>
            <person name="Barry K."/>
            <person name="Shu S."/>
            <person name="Lindquist E."/>
            <person name="Wang M."/>
            <person name="Pitluck S."/>
            <person name="Vogel J.P."/>
            <person name="Garvin D.F."/>
            <person name="Mockler T.C."/>
            <person name="Schmutz J."/>
            <person name="Rokhsar D."/>
            <person name="Bevan M.W."/>
        </authorList>
    </citation>
    <scope>NUCLEOTIDE SEQUENCE</scope>
    <source>
        <strain evidence="1">Bd21</strain>
    </source>
</reference>
<dbReference type="AlphaFoldDB" id="A0A0Q3I4S2"/>
<evidence type="ECO:0000313" key="1">
    <source>
        <dbReference type="EMBL" id="KQJ95611.1"/>
    </source>
</evidence>
<gene>
    <name evidence="1" type="ORF">BRADI_3g18135v3</name>
</gene>